<organism evidence="8 9">
    <name type="scientific">Roseateles aquae</name>
    <dbReference type="NCBI Taxonomy" id="3077235"/>
    <lineage>
        <taxon>Bacteria</taxon>
        <taxon>Pseudomonadati</taxon>
        <taxon>Pseudomonadota</taxon>
        <taxon>Betaproteobacteria</taxon>
        <taxon>Burkholderiales</taxon>
        <taxon>Sphaerotilaceae</taxon>
        <taxon>Roseateles</taxon>
    </lineage>
</organism>
<dbReference type="Gene3D" id="1.10.287.950">
    <property type="entry name" value="Methyl-accepting chemotaxis protein"/>
    <property type="match status" value="1"/>
</dbReference>
<evidence type="ECO:0000256" key="6">
    <source>
        <dbReference type="SAM" id="Phobius"/>
    </source>
</evidence>
<dbReference type="Pfam" id="PF00015">
    <property type="entry name" value="MCPsignal"/>
    <property type="match status" value="1"/>
</dbReference>
<comment type="caution">
    <text evidence="8">The sequence shown here is derived from an EMBL/GenBank/DDBJ whole genome shotgun (WGS) entry which is preliminary data.</text>
</comment>
<keyword evidence="9" id="KW-1185">Reference proteome</keyword>
<dbReference type="SUPFAM" id="SSF58104">
    <property type="entry name" value="Methyl-accepting chemotaxis protein (MCP) signaling domain"/>
    <property type="match status" value="1"/>
</dbReference>
<dbReference type="InterPro" id="IPR004090">
    <property type="entry name" value="Chemotax_Me-accpt_rcpt"/>
</dbReference>
<evidence type="ECO:0000259" key="7">
    <source>
        <dbReference type="PROSITE" id="PS50111"/>
    </source>
</evidence>
<keyword evidence="6" id="KW-0472">Membrane</keyword>
<dbReference type="InterPro" id="IPR051310">
    <property type="entry name" value="MCP_chemotaxis"/>
</dbReference>
<sequence>MKLNLAQRIVLSNALLLAVFLLILGTVLLMVQRMAAVNADINDNNLPQLTALAALNDSVNGRGIALRNLGLLPADKLEAEYATIARLREQGDEAVKRIKAKFAPGVASAEEIAETAQIIDKNLQSRLLVDELLGHAKAGRKDEFANLLFGRYDGLEDEILARLDKLSSAMEEGAHRDGVVAAQADDRAFAAAGIGFLVSIAAAAGLGWTLRRYVLHRLGADPTDLAEIAQRIAAGDLRALSHQGISFQGSVVHAMATMQQALAALVGAVGQNVHSVALASDEIAHASHDLSTRTEQQAANLEQVAATAQELNSSVHRTSESAQQAHRLSTETSRAADAGGEAVGQVVSTMEQIQAASRKIGEISSVIDGIAFQTNILALNAAVEAARAGEQGRGFAVVASEVRSLAQRSAEASKQIGALITRSTETVDDGSKLVEQARQTMDHLRGSVQQVQAMISDISRATQDQAQSLTEVAQAIRQLDEMTQQNAAMVEQTSASSDNLRSMSGELKSHTERFRI</sequence>
<dbReference type="PRINTS" id="PR00260">
    <property type="entry name" value="CHEMTRNSDUCR"/>
</dbReference>
<protein>
    <submittedName>
        <fullName evidence="8">Methyl-accepting chemotaxis protein</fullName>
    </submittedName>
</protein>
<dbReference type="PANTHER" id="PTHR43531">
    <property type="entry name" value="PROTEIN ICFG"/>
    <property type="match status" value="1"/>
</dbReference>
<dbReference type="SMART" id="SM00283">
    <property type="entry name" value="MA"/>
    <property type="match status" value="1"/>
</dbReference>
<keyword evidence="1" id="KW-0488">Methylation</keyword>
<dbReference type="PANTHER" id="PTHR43531:SF14">
    <property type="entry name" value="METHYL-ACCEPTING CHEMOTAXIS PROTEIN I-RELATED"/>
    <property type="match status" value="1"/>
</dbReference>
<feature type="compositionally biased region" description="Polar residues" evidence="5">
    <location>
        <begin position="492"/>
        <end position="502"/>
    </location>
</feature>
<keyword evidence="3" id="KW-0807">Transducer</keyword>
<feature type="domain" description="Methyl-accepting transducer" evidence="7">
    <location>
        <begin position="272"/>
        <end position="501"/>
    </location>
</feature>
<evidence type="ECO:0000256" key="3">
    <source>
        <dbReference type="PROSITE-ProRule" id="PRU00284"/>
    </source>
</evidence>
<dbReference type="CDD" id="cd11386">
    <property type="entry name" value="MCP_signal"/>
    <property type="match status" value="1"/>
</dbReference>
<accession>A0ABU3P537</accession>
<dbReference type="PROSITE" id="PS50111">
    <property type="entry name" value="CHEMOTAXIS_TRANSDUC_2"/>
    <property type="match status" value="1"/>
</dbReference>
<evidence type="ECO:0000313" key="9">
    <source>
        <dbReference type="Proteomes" id="UP001246372"/>
    </source>
</evidence>
<keyword evidence="4" id="KW-0175">Coiled coil</keyword>
<name>A0ABU3P537_9BURK</name>
<evidence type="ECO:0000256" key="1">
    <source>
        <dbReference type="ARBA" id="ARBA00022481"/>
    </source>
</evidence>
<feature type="compositionally biased region" description="Basic and acidic residues" evidence="5">
    <location>
        <begin position="507"/>
        <end position="516"/>
    </location>
</feature>
<evidence type="ECO:0000313" key="8">
    <source>
        <dbReference type="EMBL" id="MDT8997684.1"/>
    </source>
</evidence>
<feature type="transmembrane region" description="Helical" evidence="6">
    <location>
        <begin position="188"/>
        <end position="210"/>
    </location>
</feature>
<gene>
    <name evidence="8" type="ORF">RQP53_00180</name>
</gene>
<dbReference type="Proteomes" id="UP001246372">
    <property type="component" value="Unassembled WGS sequence"/>
</dbReference>
<keyword evidence="6" id="KW-0812">Transmembrane</keyword>
<dbReference type="InterPro" id="IPR004089">
    <property type="entry name" value="MCPsignal_dom"/>
</dbReference>
<evidence type="ECO:0000256" key="5">
    <source>
        <dbReference type="SAM" id="MobiDB-lite"/>
    </source>
</evidence>
<dbReference type="RefSeq" id="WP_315647904.1">
    <property type="nucleotide sequence ID" value="NZ_JAVXZY010000001.1"/>
</dbReference>
<evidence type="ECO:0000256" key="4">
    <source>
        <dbReference type="SAM" id="Coils"/>
    </source>
</evidence>
<keyword evidence="6" id="KW-1133">Transmembrane helix</keyword>
<evidence type="ECO:0000256" key="2">
    <source>
        <dbReference type="ARBA" id="ARBA00029447"/>
    </source>
</evidence>
<reference evidence="8" key="1">
    <citation type="submission" date="2023-09" db="EMBL/GenBank/DDBJ databases">
        <title>Paucibacter sp. APW11 Genome sequencing and assembly.</title>
        <authorList>
            <person name="Kim I."/>
        </authorList>
    </citation>
    <scope>NUCLEOTIDE SEQUENCE</scope>
    <source>
        <strain evidence="8">APW11</strain>
    </source>
</reference>
<feature type="coiled-coil region" evidence="4">
    <location>
        <begin position="434"/>
        <end position="492"/>
    </location>
</feature>
<dbReference type="EMBL" id="JAVXZY010000001">
    <property type="protein sequence ID" value="MDT8997684.1"/>
    <property type="molecule type" value="Genomic_DNA"/>
</dbReference>
<proteinExistence type="inferred from homology"/>
<comment type="similarity">
    <text evidence="2">Belongs to the methyl-accepting chemotaxis (MCP) protein family.</text>
</comment>
<feature type="region of interest" description="Disordered" evidence="5">
    <location>
        <begin position="492"/>
        <end position="516"/>
    </location>
</feature>